<evidence type="ECO:0000259" key="1">
    <source>
        <dbReference type="Pfam" id="PF01590"/>
    </source>
</evidence>
<dbReference type="SUPFAM" id="SSF55781">
    <property type="entry name" value="GAF domain-like"/>
    <property type="match status" value="1"/>
</dbReference>
<comment type="caution">
    <text evidence="2">The sequence shown here is derived from an EMBL/GenBank/DDBJ whole genome shotgun (WGS) entry which is preliminary data.</text>
</comment>
<evidence type="ECO:0000313" key="2">
    <source>
        <dbReference type="EMBL" id="MDU0114473.1"/>
    </source>
</evidence>
<proteinExistence type="predicted"/>
<dbReference type="Pfam" id="PF01590">
    <property type="entry name" value="GAF"/>
    <property type="match status" value="1"/>
</dbReference>
<keyword evidence="3" id="KW-1185">Reference proteome</keyword>
<protein>
    <submittedName>
        <fullName evidence="2">Histidine kinase</fullName>
    </submittedName>
</protein>
<keyword evidence="2" id="KW-0418">Kinase</keyword>
<dbReference type="GO" id="GO:0016301">
    <property type="term" value="F:kinase activity"/>
    <property type="evidence" value="ECO:0007669"/>
    <property type="project" value="UniProtKB-KW"/>
</dbReference>
<dbReference type="EMBL" id="JAWCUA010000010">
    <property type="protein sequence ID" value="MDU0114473.1"/>
    <property type="molecule type" value="Genomic_DNA"/>
</dbReference>
<dbReference type="InterPro" id="IPR003018">
    <property type="entry name" value="GAF"/>
</dbReference>
<reference evidence="2 3" key="1">
    <citation type="submission" date="2023-10" db="EMBL/GenBank/DDBJ databases">
        <title>Psychrosphaera aquimaarina strain SW33 isolated from seawater.</title>
        <authorList>
            <person name="Bayburt H."/>
            <person name="Kim J.M."/>
            <person name="Choi B.J."/>
            <person name="Jeon C.O."/>
        </authorList>
    </citation>
    <scope>NUCLEOTIDE SEQUENCE [LARGE SCALE GENOMIC DNA]</scope>
    <source>
        <strain evidence="2 3">KCTC 52743</strain>
    </source>
</reference>
<name>A0ABU3R5A8_9GAMM</name>
<dbReference type="Gene3D" id="3.30.450.40">
    <property type="match status" value="1"/>
</dbReference>
<feature type="domain" description="GAF" evidence="1">
    <location>
        <begin position="64"/>
        <end position="209"/>
    </location>
</feature>
<dbReference type="Proteomes" id="UP001257914">
    <property type="component" value="Unassembled WGS sequence"/>
</dbReference>
<accession>A0ABU3R5A8</accession>
<gene>
    <name evidence="2" type="ORF">RT723_16040</name>
</gene>
<dbReference type="RefSeq" id="WP_315948100.1">
    <property type="nucleotide sequence ID" value="NZ_JAWCUA010000010.1"/>
</dbReference>
<evidence type="ECO:0000313" key="3">
    <source>
        <dbReference type="Proteomes" id="UP001257914"/>
    </source>
</evidence>
<sequence length="214" mass="24542">MKLKLTNKFYNELSTWCTEKQPEVRYQFQVPLLGEGGTCSLFGELDPVEFDLTSTLTEQELALLPLLQNITNWVAHNSEVDWFGIYLSRTQTNGEKVLTKMSYFGNPSRAEFPLNEKFSTLSNNAYVGLHGDKRTINNVEQYRQDGGEYYTCDPKVKSELCWPIISNKNNTSIHPQPKILGIIDAECFENDRFDEKTQALFEAVCQFLSENLTN</sequence>
<dbReference type="InterPro" id="IPR029016">
    <property type="entry name" value="GAF-like_dom_sf"/>
</dbReference>
<keyword evidence="2" id="KW-0808">Transferase</keyword>
<organism evidence="2 3">
    <name type="scientific">Psychrosphaera aquimarina</name>
    <dbReference type="NCBI Taxonomy" id="2044854"/>
    <lineage>
        <taxon>Bacteria</taxon>
        <taxon>Pseudomonadati</taxon>
        <taxon>Pseudomonadota</taxon>
        <taxon>Gammaproteobacteria</taxon>
        <taxon>Alteromonadales</taxon>
        <taxon>Pseudoalteromonadaceae</taxon>
        <taxon>Psychrosphaera</taxon>
    </lineage>
</organism>